<dbReference type="OrthoDB" id="9760084at2"/>
<dbReference type="KEGG" id="fbl:Fbal_1610"/>
<feature type="signal peptide" evidence="6">
    <location>
        <begin position="1"/>
        <end position="21"/>
    </location>
</feature>
<accession>E1SQL6</accession>
<name>E1SQL6_FERBD</name>
<feature type="active site" description="Nucleophile" evidence="4">
    <location>
        <position position="242"/>
    </location>
</feature>
<sequence>MNRWIGVVALCAGAAAVATWAGITHQQPEYQGSNTLPGLQAPVSVKFDEFGVPTIEAAQDQDALRALGWLHAQERLFQMDLLRRVGKGEVAALLGAPGLPTDRLFRTLGTRHWAQVQVSQMEASEPELTEWVDAYYQGVNQAIATLPAPMEYRLLGLQPEPFSRVDAFATLSYMAHSFTSAFKQDPLLTALVAKLDPIYHPALVSGWPDDYPAQLTDQELTAWQDAAATLDQRLPLGTLQGSNGWVISPQRSASGAPLFANDPHIAFSTPQVWYEAQLHTPNRQLYGYYLPGLPLPLLGRTPERVWGLTMLLNDDADLYRLTPAGEGYQFDDQPRPYTAHVETIHISDGTTETLTVRQSLHGPRVDAVLNLPEPTALQWTFTEPRNRPLTGLYQLLQSEDMASFEAALEPIWSPGVNVLYGDTEGNIAKWAVARYLQRAPGVSGALVLDGSISATLPLGYHPYSDNPRYINPPSGIVFSANHPYGGPWQSLERAGYYAPTFRPALLEQALSAQPIWQLDQLKAVQTDSRNGRAEQLKALLLDTVEPGPERDLLARWDGRYHPQSAAPTLIEAVYQSLLRTVLEDELGAERFEALQRQSLVDRIMAELLHDPHSPWWDHTGTATAERRQDILRAAWADALAALPQPIPLWENQGQMRHRHPLGEVPALAALFEGPGLAITGSKRAINNMAYRYGETHPIATFGPSTRRLVDLAEPFKGHAISPLGQSGIPFSPHFADQAEAYAKGDYRRTELRAIEGEPDIRFHPQ</sequence>
<dbReference type="AlphaFoldDB" id="E1SQL6"/>
<dbReference type="HOGENOM" id="CLU_011790_0_1_6"/>
<dbReference type="InterPro" id="IPR014395">
    <property type="entry name" value="Pen/GL7ACA/AHL_acylase"/>
</dbReference>
<gene>
    <name evidence="7" type="ordered locus">Fbal_1610</name>
</gene>
<dbReference type="GO" id="GO:0017000">
    <property type="term" value="P:antibiotic biosynthetic process"/>
    <property type="evidence" value="ECO:0007669"/>
    <property type="project" value="InterPro"/>
</dbReference>
<evidence type="ECO:0000256" key="4">
    <source>
        <dbReference type="PIRSR" id="PIRSR001227-1"/>
    </source>
</evidence>
<dbReference type="Proteomes" id="UP000006683">
    <property type="component" value="Chromosome"/>
</dbReference>
<dbReference type="GO" id="GO:0016811">
    <property type="term" value="F:hydrolase activity, acting on carbon-nitrogen (but not peptide) bonds, in linear amides"/>
    <property type="evidence" value="ECO:0007669"/>
    <property type="project" value="InterPro"/>
</dbReference>
<feature type="binding site" evidence="5">
    <location>
        <position position="317"/>
    </location>
    <ligand>
        <name>Ca(2+)</name>
        <dbReference type="ChEBI" id="CHEBI:29108"/>
    </ligand>
</feature>
<dbReference type="eggNOG" id="COG2366">
    <property type="taxonomic scope" value="Bacteria"/>
</dbReference>
<evidence type="ECO:0000256" key="2">
    <source>
        <dbReference type="ARBA" id="ARBA00022801"/>
    </source>
</evidence>
<organism evidence="7 8">
    <name type="scientific">Ferrimonas balearica (strain DSM 9799 / CCM 4581 / KCTC 23876 / PAT)</name>
    <dbReference type="NCBI Taxonomy" id="550540"/>
    <lineage>
        <taxon>Bacteria</taxon>
        <taxon>Pseudomonadati</taxon>
        <taxon>Pseudomonadota</taxon>
        <taxon>Gammaproteobacteria</taxon>
        <taxon>Alteromonadales</taxon>
        <taxon>Ferrimonadaceae</taxon>
        <taxon>Ferrimonas</taxon>
    </lineage>
</organism>
<dbReference type="PIRSF" id="PIRSF001227">
    <property type="entry name" value="Pen_acylase"/>
    <property type="match status" value="1"/>
</dbReference>
<dbReference type="InterPro" id="IPR002692">
    <property type="entry name" value="S45"/>
</dbReference>
<dbReference type="InterPro" id="IPR043146">
    <property type="entry name" value="Penicillin_amidase_N_B-knob"/>
</dbReference>
<keyword evidence="5" id="KW-0106">Calcium</keyword>
<keyword evidence="3" id="KW-0865">Zymogen</keyword>
<dbReference type="Gene3D" id="3.60.20.10">
    <property type="entry name" value="Glutamine Phosphoribosylpyrophosphate, subunit 1, domain 1"/>
    <property type="match status" value="1"/>
</dbReference>
<dbReference type="InterPro" id="IPR043147">
    <property type="entry name" value="Penicillin_amidase_A-knob"/>
</dbReference>
<evidence type="ECO:0000256" key="5">
    <source>
        <dbReference type="PIRSR" id="PIRSR001227-2"/>
    </source>
</evidence>
<evidence type="ECO:0000313" key="8">
    <source>
        <dbReference type="Proteomes" id="UP000006683"/>
    </source>
</evidence>
<dbReference type="Pfam" id="PF01804">
    <property type="entry name" value="Penicil_amidase"/>
    <property type="match status" value="1"/>
</dbReference>
<evidence type="ECO:0000256" key="6">
    <source>
        <dbReference type="SAM" id="SignalP"/>
    </source>
</evidence>
<dbReference type="MEROPS" id="S45.003"/>
<dbReference type="Gene3D" id="1.10.439.10">
    <property type="entry name" value="Penicillin Amidohydrolase, domain 1"/>
    <property type="match status" value="1"/>
</dbReference>
<dbReference type="Gene3D" id="1.10.1400.10">
    <property type="match status" value="1"/>
</dbReference>
<dbReference type="InterPro" id="IPR023343">
    <property type="entry name" value="Penicillin_amidase_dom1"/>
</dbReference>
<keyword evidence="2" id="KW-0378">Hydrolase</keyword>
<proteinExistence type="inferred from homology"/>
<dbReference type="PANTHER" id="PTHR34218:SF5">
    <property type="entry name" value="PENICILLIN ACYLASE FAMILY PROTEIN"/>
    <property type="match status" value="1"/>
</dbReference>
<protein>
    <submittedName>
        <fullName evidence="7">Peptidase S45 penicillin amidase</fullName>
    </submittedName>
</protein>
<dbReference type="GeneID" id="67181820"/>
<dbReference type="EMBL" id="CP002209">
    <property type="protein sequence ID" value="ADN75814.1"/>
    <property type="molecule type" value="Genomic_DNA"/>
</dbReference>
<dbReference type="SUPFAM" id="SSF56235">
    <property type="entry name" value="N-terminal nucleophile aminohydrolases (Ntn hydrolases)"/>
    <property type="match status" value="1"/>
</dbReference>
<feature type="chain" id="PRO_5003151478" evidence="6">
    <location>
        <begin position="22"/>
        <end position="765"/>
    </location>
</feature>
<dbReference type="RefSeq" id="WP_013345120.1">
    <property type="nucleotide sequence ID" value="NC_014541.1"/>
</dbReference>
<evidence type="ECO:0000313" key="7">
    <source>
        <dbReference type="EMBL" id="ADN75814.1"/>
    </source>
</evidence>
<dbReference type="GO" id="GO:0046872">
    <property type="term" value="F:metal ion binding"/>
    <property type="evidence" value="ECO:0007669"/>
    <property type="project" value="UniProtKB-KW"/>
</dbReference>
<dbReference type="PANTHER" id="PTHR34218">
    <property type="entry name" value="PEPTIDASE S45 PENICILLIN AMIDASE"/>
    <property type="match status" value="1"/>
</dbReference>
<evidence type="ECO:0000256" key="3">
    <source>
        <dbReference type="ARBA" id="ARBA00023145"/>
    </source>
</evidence>
<dbReference type="InterPro" id="IPR029055">
    <property type="entry name" value="Ntn_hydrolases_N"/>
</dbReference>
<keyword evidence="8" id="KW-1185">Reference proteome</keyword>
<comment type="cofactor">
    <cofactor evidence="5">
        <name>Ca(2+)</name>
        <dbReference type="ChEBI" id="CHEBI:29108"/>
    </cofactor>
    <text evidence="5">Binds 1 Ca(2+) ion per dimer.</text>
</comment>
<feature type="binding site" evidence="5">
    <location>
        <position position="314"/>
    </location>
    <ligand>
        <name>Ca(2+)</name>
        <dbReference type="ChEBI" id="CHEBI:29108"/>
    </ligand>
</feature>
<evidence type="ECO:0000256" key="1">
    <source>
        <dbReference type="ARBA" id="ARBA00006586"/>
    </source>
</evidence>
<comment type="similarity">
    <text evidence="1">Belongs to the peptidase S45 family.</text>
</comment>
<keyword evidence="5" id="KW-0479">Metal-binding</keyword>
<dbReference type="Gene3D" id="2.30.120.10">
    <property type="match status" value="1"/>
</dbReference>
<keyword evidence="6" id="KW-0732">Signal</keyword>
<reference evidence="7 8" key="1">
    <citation type="journal article" date="2010" name="Stand. Genomic Sci.">
        <title>Complete genome sequence of Ferrimonas balearica type strain (PAT).</title>
        <authorList>
            <person name="Nolan M."/>
            <person name="Sikorski J."/>
            <person name="Davenport K."/>
            <person name="Lucas S."/>
            <person name="Glavina Del Rio T."/>
            <person name="Tice H."/>
            <person name="Cheng J."/>
            <person name="Goodwin L."/>
            <person name="Pitluck S."/>
            <person name="Liolios K."/>
            <person name="Ivanova N."/>
            <person name="Mavromatis K."/>
            <person name="Ovchinnikova G."/>
            <person name="Pati A."/>
            <person name="Chen A."/>
            <person name="Palaniappan K."/>
            <person name="Land M."/>
            <person name="Hauser L."/>
            <person name="Chang Y."/>
            <person name="Jeffries C."/>
            <person name="Tapia R."/>
            <person name="Brettin T."/>
            <person name="Detter J."/>
            <person name="Han C."/>
            <person name="Yasawong M."/>
            <person name="Rohde M."/>
            <person name="Tindall B."/>
            <person name="Goker M."/>
            <person name="Woyke T."/>
            <person name="Bristow J."/>
            <person name="Eisen J."/>
            <person name="Markowitz V."/>
            <person name="Hugenholtz P."/>
            <person name="Kyrpides N."/>
            <person name="Klenk H."/>
            <person name="Lapidus A."/>
        </authorList>
    </citation>
    <scope>NUCLEOTIDE SEQUENCE [LARGE SCALE GENOMIC DNA]</scope>
    <source>
        <strain evidence="8">DSM 9799 / CCM 4581 / KCTC 23876 / PAT</strain>
    </source>
</reference>